<evidence type="ECO:0000313" key="2">
    <source>
        <dbReference type="EMBL" id="CAD0008304.1"/>
    </source>
</evidence>
<dbReference type="InterPro" id="IPR019734">
    <property type="entry name" value="TPR_rpt"/>
</dbReference>
<feature type="repeat" description="TPR" evidence="1">
    <location>
        <begin position="494"/>
        <end position="527"/>
    </location>
</feature>
<feature type="repeat" description="TPR" evidence="1">
    <location>
        <begin position="247"/>
        <end position="280"/>
    </location>
</feature>
<dbReference type="Pfam" id="PF13181">
    <property type="entry name" value="TPR_8"/>
    <property type="match status" value="5"/>
</dbReference>
<reference evidence="2 3" key="1">
    <citation type="submission" date="2020-06" db="EMBL/GenBank/DDBJ databases">
        <authorList>
            <person name="Criscuolo A."/>
        </authorList>
    </citation>
    <scope>NUCLEOTIDE SEQUENCE [LARGE SCALE GENOMIC DNA]</scope>
    <source>
        <strain evidence="3">CIP 111411</strain>
    </source>
</reference>
<dbReference type="AlphaFoldDB" id="A0A6V6ZA23"/>
<accession>A0A6V6ZA23</accession>
<comment type="caution">
    <text evidence="2">The sequence shown here is derived from an EMBL/GenBank/DDBJ whole genome shotgun (WGS) entry which is preliminary data.</text>
</comment>
<dbReference type="PROSITE" id="PS50293">
    <property type="entry name" value="TPR_REGION"/>
    <property type="match status" value="1"/>
</dbReference>
<evidence type="ECO:0000256" key="1">
    <source>
        <dbReference type="PROSITE-ProRule" id="PRU00339"/>
    </source>
</evidence>
<proteinExistence type="predicted"/>
<dbReference type="Pfam" id="PF13432">
    <property type="entry name" value="TPR_16"/>
    <property type="match status" value="1"/>
</dbReference>
<protein>
    <submittedName>
        <fullName evidence="2">Photosystem I assembly protein Ycf3</fullName>
    </submittedName>
</protein>
<dbReference type="PANTHER" id="PTHR12558">
    <property type="entry name" value="CELL DIVISION CYCLE 16,23,27"/>
    <property type="match status" value="1"/>
</dbReference>
<evidence type="ECO:0000313" key="3">
    <source>
        <dbReference type="Proteomes" id="UP000530060"/>
    </source>
</evidence>
<dbReference type="RefSeq" id="WP_180910351.1">
    <property type="nucleotide sequence ID" value="NZ_CAIJDP010000088.1"/>
</dbReference>
<feature type="repeat" description="TPR" evidence="1">
    <location>
        <begin position="384"/>
        <end position="417"/>
    </location>
</feature>
<dbReference type="SUPFAM" id="SSF48452">
    <property type="entry name" value="TPR-like"/>
    <property type="match status" value="3"/>
</dbReference>
<dbReference type="EMBL" id="CAIJDP010000088">
    <property type="protein sequence ID" value="CAD0008304.1"/>
    <property type="molecule type" value="Genomic_DNA"/>
</dbReference>
<dbReference type="Gene3D" id="1.25.40.10">
    <property type="entry name" value="Tetratricopeptide repeat domain"/>
    <property type="match status" value="6"/>
</dbReference>
<feature type="repeat" description="TPR" evidence="1">
    <location>
        <begin position="350"/>
        <end position="383"/>
    </location>
</feature>
<dbReference type="PANTHER" id="PTHR12558:SF13">
    <property type="entry name" value="CELL DIVISION CYCLE PROTEIN 27 HOMOLOG"/>
    <property type="match status" value="1"/>
</dbReference>
<organism evidence="2 3">
    <name type="scientific">Flavobacterium salmonis</name>
    <dbReference type="NCBI Taxonomy" id="2654844"/>
    <lineage>
        <taxon>Bacteria</taxon>
        <taxon>Pseudomonadati</taxon>
        <taxon>Bacteroidota</taxon>
        <taxon>Flavobacteriia</taxon>
        <taxon>Flavobacteriales</taxon>
        <taxon>Flavobacteriaceae</taxon>
        <taxon>Flavobacterium</taxon>
    </lineage>
</organism>
<dbReference type="SMART" id="SM00028">
    <property type="entry name" value="TPR"/>
    <property type="match status" value="13"/>
</dbReference>
<dbReference type="Proteomes" id="UP000530060">
    <property type="component" value="Unassembled WGS sequence"/>
</dbReference>
<sequence>MKLINFILHQNRCFFLLFFIGLSIYSQPKQREGDLLINDYLTKGYDYQVEGKSDLAMIEYDRVLKLDNTNNTAYYNIALIYAKSGQQPKAIEICEKALQFCTGDLVDFYLMKANCYSDIGKFEEALPLYHKTLLLEVSDSNNNTHYNLGYTYFKLHKWESAIVYLKEYLEKGEKENGNYNDALFYVGSCYNQLGNDNEAILYFDKAIAQKPYYSYFFNKSESLIKLNRKEEALKVIETGLMNNPDNAELYFKKAQIYNSLKQPEKANTELKRAYEINPADTDILLDMGVMYEHDNQIGMAIKMYKKCIQLKDNLSGAYGNLANIYSNNELKKDSAFYYYQKALITDNKNANNYYNFGNHYKKYKKYDLALEMYAKAIEVNPSLTQAYINSAIIYDVQKDFKKAIESVIIAIDLEPGDYSNNAFLASLYFDAMDYNNTILYTTKAIRLSTPESKDYGLLFKRGVSRQIVGEYQNALYDYLDIVKNYSANEKKQHADVFSNIGYCYMEDDQLEASLKYFKEAVTYKPEIDQLIGLFTVQYLLNDKVGSEKTISKAKTVEPKLKEGYKGIGKLEKEGYFYTKRHKELLQKILK</sequence>
<dbReference type="Pfam" id="PF13176">
    <property type="entry name" value="TPR_7"/>
    <property type="match status" value="1"/>
</dbReference>
<feature type="repeat" description="TPR" evidence="1">
    <location>
        <begin position="281"/>
        <end position="314"/>
    </location>
</feature>
<keyword evidence="3" id="KW-1185">Reference proteome</keyword>
<dbReference type="InterPro" id="IPR011990">
    <property type="entry name" value="TPR-like_helical_dom_sf"/>
</dbReference>
<dbReference type="PROSITE" id="PS50005">
    <property type="entry name" value="TPR"/>
    <property type="match status" value="7"/>
</dbReference>
<feature type="repeat" description="TPR" evidence="1">
    <location>
        <begin position="180"/>
        <end position="213"/>
    </location>
</feature>
<gene>
    <name evidence="2" type="primary">ycf3_2</name>
    <name evidence="2" type="ORF">FLAT13_04301</name>
</gene>
<feature type="repeat" description="TPR" evidence="1">
    <location>
        <begin position="106"/>
        <end position="139"/>
    </location>
</feature>
<keyword evidence="1" id="KW-0802">TPR repeat</keyword>
<name>A0A6V6ZA23_9FLAO</name>